<organism evidence="4">
    <name type="scientific">Onchocerca ochengi</name>
    <name type="common">Filarial nematode worm</name>
    <dbReference type="NCBI Taxonomy" id="42157"/>
    <lineage>
        <taxon>Eukaryota</taxon>
        <taxon>Metazoa</taxon>
        <taxon>Ecdysozoa</taxon>
        <taxon>Nematoda</taxon>
        <taxon>Chromadorea</taxon>
        <taxon>Rhabditida</taxon>
        <taxon>Spirurina</taxon>
        <taxon>Spiruromorpha</taxon>
        <taxon>Filarioidea</taxon>
        <taxon>Onchocercidae</taxon>
        <taxon>Onchocerca</taxon>
    </lineage>
</organism>
<reference evidence="4" key="1">
    <citation type="submission" date="2016-06" db="UniProtKB">
        <authorList>
            <consortium name="WormBaseParasite"/>
        </authorList>
    </citation>
    <scope>IDENTIFICATION</scope>
</reference>
<reference evidence="2 3" key="2">
    <citation type="submission" date="2018-08" db="EMBL/GenBank/DDBJ databases">
        <authorList>
            <person name="Laetsch R D."/>
            <person name="Stevens L."/>
            <person name="Kumar S."/>
            <person name="Blaxter L. M."/>
        </authorList>
    </citation>
    <scope>NUCLEOTIDE SEQUENCE [LARGE SCALE GENOMIC DNA]</scope>
</reference>
<proteinExistence type="predicted"/>
<evidence type="ECO:0000313" key="3">
    <source>
        <dbReference type="Proteomes" id="UP000271087"/>
    </source>
</evidence>
<keyword evidence="3" id="KW-1185">Reference proteome</keyword>
<dbReference type="Proteomes" id="UP000271087">
    <property type="component" value="Unassembled WGS sequence"/>
</dbReference>
<feature type="coiled-coil region" evidence="1">
    <location>
        <begin position="4"/>
        <end position="60"/>
    </location>
</feature>
<name>A0A182EZH9_ONCOC</name>
<dbReference type="WBParaSite" id="nOo.2.0.1.t13588-RA">
    <property type="protein sequence ID" value="nOo.2.0.1.t13588-RA"/>
    <property type="gene ID" value="nOo.2.0.1.g13588"/>
</dbReference>
<evidence type="ECO:0000256" key="1">
    <source>
        <dbReference type="SAM" id="Coils"/>
    </source>
</evidence>
<sequence length="67" mass="7866">LPGFAELADNLKNTEKKLEELTSARDSEVKCLQILVDEKVEEIERLNKELQKVLKFKNQMMQMMNEI</sequence>
<evidence type="ECO:0000313" key="4">
    <source>
        <dbReference type="WBParaSite" id="nOo.2.0.1.t13588-RA"/>
    </source>
</evidence>
<gene>
    <name evidence="2" type="ORF">NOO_LOCUS13588</name>
</gene>
<dbReference type="AlphaFoldDB" id="A0A182EZH9"/>
<keyword evidence="1" id="KW-0175">Coiled coil</keyword>
<protein>
    <submittedName>
        <fullName evidence="4">Matrilin 4</fullName>
    </submittedName>
</protein>
<accession>A0A182EZH9</accession>
<evidence type="ECO:0000313" key="2">
    <source>
        <dbReference type="EMBL" id="VDN03357.1"/>
    </source>
</evidence>
<dbReference type="STRING" id="42157.A0A182EZH9"/>
<dbReference type="EMBL" id="UYRW01016571">
    <property type="protein sequence ID" value="VDN03357.1"/>
    <property type="molecule type" value="Genomic_DNA"/>
</dbReference>